<dbReference type="VEuPathDB" id="CryptoDB:GY17_00003802"/>
<organism evidence="3">
    <name type="scientific">Cryptosporidium hominis</name>
    <dbReference type="NCBI Taxonomy" id="237895"/>
    <lineage>
        <taxon>Eukaryota</taxon>
        <taxon>Sar</taxon>
        <taxon>Alveolata</taxon>
        <taxon>Apicomplexa</taxon>
        <taxon>Conoidasida</taxon>
        <taxon>Coccidia</taxon>
        <taxon>Eucoccidiorida</taxon>
        <taxon>Eimeriorina</taxon>
        <taxon>Cryptosporidiidae</taxon>
        <taxon>Cryptosporidium</taxon>
    </lineage>
</organism>
<feature type="compositionally biased region" description="Polar residues" evidence="2">
    <location>
        <begin position="546"/>
        <end position="567"/>
    </location>
</feature>
<evidence type="ECO:0000313" key="3">
    <source>
        <dbReference type="EMBL" id="CUV05346.1"/>
    </source>
</evidence>
<dbReference type="InterPro" id="IPR001680">
    <property type="entry name" value="WD40_rpt"/>
</dbReference>
<evidence type="ECO:0000256" key="1">
    <source>
        <dbReference type="SAM" id="Coils"/>
    </source>
</evidence>
<dbReference type="Proteomes" id="UP000199752">
    <property type="component" value="Chromosome 3"/>
</dbReference>
<dbReference type="VEuPathDB" id="CryptoDB:CHUDEA3_4060"/>
<dbReference type="InterPro" id="IPR015943">
    <property type="entry name" value="WD40/YVTN_repeat-like_dom_sf"/>
</dbReference>
<dbReference type="VEuPathDB" id="CryptoDB:Chro.30457"/>
<dbReference type="PANTHER" id="PTHR13831">
    <property type="entry name" value="MEMBER OF THE HIR1 FAMILY OF WD-REPEAT PROTEINS"/>
    <property type="match status" value="1"/>
</dbReference>
<sequence>MKVEKIKEIEAPGDGILSVSFQPHPITERWDKERVAICGEKGVYIWSFEYNGNHKKLAFIESSTCALIKMCRWSQDGKYLAIVDMEQIAIYYKEAGTCSGTPKNLNSVGFGVEEKDTDSNEVFENWTVYTTFSSSDVNECADICWLKGSKVLVNGTISGHLIVYNMEERCQSCNLFIRDIVETSTRNKNIPNNHTEIGHVSGLSSDTRGFFLASQMSSRRLLVFNVEYNKEYGKDTLSKRNCISLSFLLEEERLIINSPCILTFIRRPVFDPLTCLLGCPYGEVGTSYFSCLYPFRDISDIKPFGWEELCKLVNYQGEKQMEDIKSDIWNLHNEGKTSIKGKLELPDAYRLRGHQRRVRLFQFSQTVIKEKDEIFSLCAQSSQDGSLSFWKVIYDLNSKSKIKSIECFLVLTNFMDEQASVTDISFNNLNNTVLIGSDDNKLTLVSFELEEFSLAKNSSKNSHEFYYSSWNYWNFEFTPEKPILQKMGIESSAEEPSLFSKHVSLPVITANEIREHQERTQEAVISSKGTKIRRIQPLNLTEIYSNKSDSKNETSMNGVNSSISSNMQEEKNLNKTSNQSLEHTTKKSAKRSQETKENNSNEIKETLKDQTRSDESKSIRKLSQNEEFERSCEQENANNSMKGGNQVQIHQNISDYQNNQFIKEWMDSIIIPPRLAIEANILIHQKKYKMVIFADNRQIIENINRNRSSSTEIICMRQETLQENQISNISKEMLWYKPISINHIVTHMIRIKDVLLIIYSDILEKKNSIPSSNLDFLNFNTGSILIGGISLPFVLKVVLSESLDMILLVTINGNIKIFQIHGSLNDYESFIPKASTNYVSSGFSINWVLDADWSFLNNHKLVRVDLYSNHKSYPCKDNADFPIVILYFDDGKVFSYSFNISSFVRIDDLDHCRSDFWSLVFPKTYMQILKKSNHHFTKAKLLEQVSEAISAEHQESEIELSSVCLDPRGWLDTDSNLQTQKCFFLREIQQNSRQILLNHQYSKKSDNLIQQKMQCIFESILSTSLFDDYNDEEEEEKKDNDIAVEKKKLELELELEQASLNEDKMDDSNDLQKLQFQNETKSDQNHSSNKKTAKIKTIKQDLNGNIHHTKMHIEHQIVSSIILKSKSEFRYWFKIYIKFSLDSLDLECIKEITNKVLSLVRESILTNKSYIQTHKQEQSQGYSHYAHTHTQYQSNRQVIAPVWYSLSMLESIDVDPVQILIDDLVPGINDFINLMQNPQGILKISFAKGGGKVQPNIEEFLYQLKNIKERIESQVKSIQEEFETYKNAMLNNSQCLNSSQNSDTNHSLRLDFLDSIFS</sequence>
<feature type="region of interest" description="Disordered" evidence="2">
    <location>
        <begin position="546"/>
        <end position="645"/>
    </location>
</feature>
<keyword evidence="1" id="KW-0175">Coiled coil</keyword>
<gene>
    <name evidence="3" type="ORF">CHUDEA3_4060</name>
    <name evidence="4" type="ORF">GY17_00003802</name>
</gene>
<dbReference type="VEuPathDB" id="CryptoDB:ChTU502y2012_416g0220"/>
<dbReference type="InterPro" id="IPR031120">
    <property type="entry name" value="HIR1-like"/>
</dbReference>
<feature type="coiled-coil region" evidence="1">
    <location>
        <begin position="1261"/>
        <end position="1288"/>
    </location>
</feature>
<keyword evidence="5" id="KW-1185">Reference proteome</keyword>
<dbReference type="Gene3D" id="2.130.10.10">
    <property type="entry name" value="YVTN repeat-like/Quinoprotein amine dehydrogenase"/>
    <property type="match status" value="2"/>
</dbReference>
<evidence type="ECO:0000313" key="4">
    <source>
        <dbReference type="EMBL" id="PPS94580.1"/>
    </source>
</evidence>
<dbReference type="GO" id="GO:0031491">
    <property type="term" value="F:nucleosome binding"/>
    <property type="evidence" value="ECO:0007669"/>
    <property type="project" value="TreeGrafter"/>
</dbReference>
<name>A0A0S4TDD2_CRYHO</name>
<dbReference type="GO" id="GO:0000785">
    <property type="term" value="C:chromatin"/>
    <property type="evidence" value="ECO:0007669"/>
    <property type="project" value="TreeGrafter"/>
</dbReference>
<reference evidence="4 5" key="3">
    <citation type="submission" date="2017-10" db="EMBL/GenBank/DDBJ databases">
        <title>Consistent, comparative and evidence-based genome annotation and re-annotation for the closely-related species, Cryptosporidium parvum, C. hominis and C. tyzzeri.</title>
        <authorList>
            <person name="Baptista R.P."/>
            <person name="Li Y."/>
            <person name="Sateriale A."/>
            <person name="Striepen B."/>
            <person name="Kissinger J.C."/>
        </authorList>
    </citation>
    <scope>NUCLEOTIDE SEQUENCE [LARGE SCALE GENOMIC DNA]</scope>
    <source>
        <strain evidence="4">30976</strain>
    </source>
</reference>
<dbReference type="EMBL" id="LN877949">
    <property type="protein sequence ID" value="CUV05346.1"/>
    <property type="molecule type" value="Genomic_DNA"/>
</dbReference>
<protein>
    <submittedName>
        <fullName evidence="4">Histone transcription regulator (HIR1)-like WD40 repeat containing protein</fullName>
    </submittedName>
</protein>
<dbReference type="GO" id="GO:0006338">
    <property type="term" value="P:chromatin remodeling"/>
    <property type="evidence" value="ECO:0007669"/>
    <property type="project" value="TreeGrafter"/>
</dbReference>
<dbReference type="SUPFAM" id="SSF101908">
    <property type="entry name" value="Putative isomerase YbhE"/>
    <property type="match status" value="1"/>
</dbReference>
<dbReference type="GO" id="GO:0000417">
    <property type="term" value="C:HIR complex"/>
    <property type="evidence" value="ECO:0007669"/>
    <property type="project" value="TreeGrafter"/>
</dbReference>
<feature type="compositionally biased region" description="Polar residues" evidence="2">
    <location>
        <begin position="634"/>
        <end position="645"/>
    </location>
</feature>
<feature type="compositionally biased region" description="Basic and acidic residues" evidence="2">
    <location>
        <begin position="591"/>
        <end position="633"/>
    </location>
</feature>
<dbReference type="EMBL" id="JTAI01000033">
    <property type="protein sequence ID" value="PPS94580.1"/>
    <property type="molecule type" value="Genomic_DNA"/>
</dbReference>
<dbReference type="PANTHER" id="PTHR13831:SF0">
    <property type="entry name" value="PROTEIN HIRA"/>
    <property type="match status" value="1"/>
</dbReference>
<dbReference type="SMART" id="SM00320">
    <property type="entry name" value="WD40"/>
    <property type="match status" value="4"/>
</dbReference>
<dbReference type="GO" id="GO:0005634">
    <property type="term" value="C:nucleus"/>
    <property type="evidence" value="ECO:0007669"/>
    <property type="project" value="InterPro"/>
</dbReference>
<evidence type="ECO:0000313" key="5">
    <source>
        <dbReference type="Proteomes" id="UP001429100"/>
    </source>
</evidence>
<reference evidence="3" key="2">
    <citation type="submission" date="2015-08" db="EMBL/GenBank/DDBJ databases">
        <authorList>
            <person name="Babu N.S."/>
            <person name="Beckwith C.J."/>
            <person name="Beseler K.G."/>
            <person name="Brison A."/>
            <person name="Carone J.V."/>
            <person name="Caskin T.P."/>
            <person name="Diamond M."/>
            <person name="Durham M.E."/>
            <person name="Foxe J.M."/>
            <person name="Go M."/>
            <person name="Henderson B.A."/>
            <person name="Jones I.B."/>
            <person name="McGettigan J.A."/>
            <person name="Micheletti S.J."/>
            <person name="Nasrallah M.E."/>
            <person name="Ortiz D."/>
            <person name="Piller C.R."/>
            <person name="Privatt S.R."/>
            <person name="Schneider S.L."/>
            <person name="Sharp S."/>
            <person name="Smith T.C."/>
            <person name="Stanton J.D."/>
            <person name="Ullery H.E."/>
            <person name="Wilson R.J."/>
            <person name="Serrano M.G."/>
            <person name="Buck G."/>
            <person name="Lee V."/>
            <person name="Wang Y."/>
            <person name="Carvalho R."/>
            <person name="Voegtly L."/>
            <person name="Shi R."/>
            <person name="Duckworth R."/>
            <person name="Johnson A."/>
            <person name="Loviza R."/>
            <person name="Walstead R."/>
            <person name="Shah Z."/>
            <person name="Kiflezghi M."/>
            <person name="Wade K."/>
            <person name="Ball S.L."/>
            <person name="Bradley K.W."/>
            <person name="Asai D.J."/>
            <person name="Bowman C.A."/>
            <person name="Russell D.A."/>
            <person name="Pope W.H."/>
            <person name="Jacobs-Sera D."/>
            <person name="Hendrix R.W."/>
            <person name="Hatfull G.F."/>
        </authorList>
    </citation>
    <scope>NUCLEOTIDE SEQUENCE [LARGE SCALE GENOMIC DNA]</scope>
</reference>
<reference evidence="4 5" key="1">
    <citation type="submission" date="2014-11" db="EMBL/GenBank/DDBJ databases">
        <title>Comparative genomic analysis of Cryptosporidium hominis reveals occurrence of genetic recombination in virulent subtypes.</title>
        <authorList>
            <person name="Guo Y."/>
            <person name="Tang K."/>
            <person name="Frace M."/>
            <person name="Li N."/>
            <person name="Roellig D.M."/>
            <person name="Sammons S."/>
            <person name="Knipe K."/>
            <person name="Rowe L."/>
            <person name="Feng Y."/>
            <person name="Xiao L."/>
        </authorList>
    </citation>
    <scope>NUCLEOTIDE SEQUENCE [LARGE SCALE GENOMIC DNA]</scope>
    <source>
        <strain evidence="4">30976</strain>
    </source>
</reference>
<dbReference type="GO" id="GO:0006351">
    <property type="term" value="P:DNA-templated transcription"/>
    <property type="evidence" value="ECO:0007669"/>
    <property type="project" value="InterPro"/>
</dbReference>
<proteinExistence type="predicted"/>
<dbReference type="OrthoDB" id="340078at2759"/>
<dbReference type="Proteomes" id="UP001429100">
    <property type="component" value="Unassembled WGS sequence"/>
</dbReference>
<evidence type="ECO:0000256" key="2">
    <source>
        <dbReference type="SAM" id="MobiDB-lite"/>
    </source>
</evidence>
<accession>A0A0S4TDD2</accession>